<evidence type="ECO:0000313" key="3">
    <source>
        <dbReference type="Proteomes" id="UP000828251"/>
    </source>
</evidence>
<sequence length="65" mass="6849">MEYKNINKAYKNIINPKDVHDRESDNDDDGGDGGGGGDGGESNNLSGFEIELTGDAISSSLMNSL</sequence>
<proteinExistence type="predicted"/>
<comment type="caution">
    <text evidence="2">The sequence shown here is derived from an EMBL/GenBank/DDBJ whole genome shotgun (WGS) entry which is preliminary data.</text>
</comment>
<feature type="region of interest" description="Disordered" evidence="1">
    <location>
        <begin position="12"/>
        <end position="51"/>
    </location>
</feature>
<keyword evidence="3" id="KW-1185">Reference proteome</keyword>
<protein>
    <submittedName>
        <fullName evidence="2">Uncharacterized protein</fullName>
    </submittedName>
</protein>
<evidence type="ECO:0000313" key="2">
    <source>
        <dbReference type="EMBL" id="KAH1056056.1"/>
    </source>
</evidence>
<dbReference type="EMBL" id="JAIQCV010000010">
    <property type="protein sequence ID" value="KAH1056056.1"/>
    <property type="molecule type" value="Genomic_DNA"/>
</dbReference>
<accession>A0A9D3URD7</accession>
<dbReference type="Proteomes" id="UP000828251">
    <property type="component" value="Unassembled WGS sequence"/>
</dbReference>
<organism evidence="2 3">
    <name type="scientific">Gossypium stocksii</name>
    <dbReference type="NCBI Taxonomy" id="47602"/>
    <lineage>
        <taxon>Eukaryota</taxon>
        <taxon>Viridiplantae</taxon>
        <taxon>Streptophyta</taxon>
        <taxon>Embryophyta</taxon>
        <taxon>Tracheophyta</taxon>
        <taxon>Spermatophyta</taxon>
        <taxon>Magnoliopsida</taxon>
        <taxon>eudicotyledons</taxon>
        <taxon>Gunneridae</taxon>
        <taxon>Pentapetalae</taxon>
        <taxon>rosids</taxon>
        <taxon>malvids</taxon>
        <taxon>Malvales</taxon>
        <taxon>Malvaceae</taxon>
        <taxon>Malvoideae</taxon>
        <taxon>Gossypium</taxon>
    </lineage>
</organism>
<gene>
    <name evidence="2" type="ORF">J1N35_034121</name>
</gene>
<evidence type="ECO:0000256" key="1">
    <source>
        <dbReference type="SAM" id="MobiDB-lite"/>
    </source>
</evidence>
<name>A0A9D3URD7_9ROSI</name>
<dbReference type="AlphaFoldDB" id="A0A9D3URD7"/>
<reference evidence="2 3" key="1">
    <citation type="journal article" date="2021" name="Plant Biotechnol. J.">
        <title>Multi-omics assisted identification of the key and species-specific regulatory components of drought-tolerant mechanisms in Gossypium stocksii.</title>
        <authorList>
            <person name="Yu D."/>
            <person name="Ke L."/>
            <person name="Zhang D."/>
            <person name="Wu Y."/>
            <person name="Sun Y."/>
            <person name="Mei J."/>
            <person name="Sun J."/>
            <person name="Sun Y."/>
        </authorList>
    </citation>
    <scope>NUCLEOTIDE SEQUENCE [LARGE SCALE GENOMIC DNA]</scope>
    <source>
        <strain evidence="3">cv. E1</strain>
        <tissue evidence="2">Leaf</tissue>
    </source>
</reference>